<proteinExistence type="predicted"/>
<accession>A0A0F9FT38</accession>
<protein>
    <submittedName>
        <fullName evidence="1">Uncharacterized protein</fullName>
    </submittedName>
</protein>
<dbReference type="AlphaFoldDB" id="A0A0F9FT38"/>
<name>A0A0F9FT38_9ZZZZ</name>
<dbReference type="EMBL" id="LAZR01020302">
    <property type="protein sequence ID" value="KKL89378.1"/>
    <property type="molecule type" value="Genomic_DNA"/>
</dbReference>
<comment type="caution">
    <text evidence="1">The sequence shown here is derived from an EMBL/GenBank/DDBJ whole genome shotgun (WGS) entry which is preliminary data.</text>
</comment>
<sequence length="140" mass="16399">MSLTVLNPRIHMVKDTGASRFFRRRLNEDDVLTFWNSVTGQWILAFWVHKGKRIVEEVEDLGPNCEAVTPTFVEMIVQSYGPVNFSSKKKRIISKNLANIRKQNDAVMEDQERWKWLKKRTQDVAPMPYMIDVSPPERGY</sequence>
<organism evidence="1">
    <name type="scientific">marine sediment metagenome</name>
    <dbReference type="NCBI Taxonomy" id="412755"/>
    <lineage>
        <taxon>unclassified sequences</taxon>
        <taxon>metagenomes</taxon>
        <taxon>ecological metagenomes</taxon>
    </lineage>
</organism>
<gene>
    <name evidence="1" type="ORF">LCGC14_1915310</name>
</gene>
<evidence type="ECO:0000313" key="1">
    <source>
        <dbReference type="EMBL" id="KKL89378.1"/>
    </source>
</evidence>
<reference evidence="1" key="1">
    <citation type="journal article" date="2015" name="Nature">
        <title>Complex archaea that bridge the gap between prokaryotes and eukaryotes.</title>
        <authorList>
            <person name="Spang A."/>
            <person name="Saw J.H."/>
            <person name="Jorgensen S.L."/>
            <person name="Zaremba-Niedzwiedzka K."/>
            <person name="Martijn J."/>
            <person name="Lind A.E."/>
            <person name="van Eijk R."/>
            <person name="Schleper C."/>
            <person name="Guy L."/>
            <person name="Ettema T.J."/>
        </authorList>
    </citation>
    <scope>NUCLEOTIDE SEQUENCE</scope>
</reference>